<protein>
    <submittedName>
        <fullName evidence="1">Uncharacterized protein</fullName>
    </submittedName>
</protein>
<dbReference type="RefSeq" id="WP_008537736.1">
    <property type="nucleotide sequence ID" value="NZ_JH601090.1"/>
</dbReference>
<dbReference type="GeneID" id="62778773"/>
<dbReference type="EMBL" id="ADMB01000024">
    <property type="protein sequence ID" value="EHR38714.1"/>
    <property type="molecule type" value="Genomic_DNA"/>
</dbReference>
<proteinExistence type="predicted"/>
<evidence type="ECO:0000313" key="1">
    <source>
        <dbReference type="EMBL" id="EHR38714.1"/>
    </source>
</evidence>
<dbReference type="Proteomes" id="UP000005963">
    <property type="component" value="Unassembled WGS sequence"/>
</dbReference>
<gene>
    <name evidence="1" type="ORF">HMPREF9454_00519</name>
</gene>
<evidence type="ECO:0000313" key="2">
    <source>
        <dbReference type="Proteomes" id="UP000005963"/>
    </source>
</evidence>
<keyword evidence="2" id="KW-1185">Reference proteome</keyword>
<comment type="caution">
    <text evidence="1">The sequence shown here is derived from an EMBL/GenBank/DDBJ whole genome shotgun (WGS) entry which is preliminary data.</text>
</comment>
<accession>A0ABP2NM87</accession>
<sequence>MTTVKNAIQKIRLLAHDEQETGYDDIVILQAINDGIDFVGRIIKNIRPNLLSIEEQGKINAYEKSIITKNKIAGILDVRIDGKRLLPTNRMCISDFNLTSNYVKQYYMIGFLGINVYPIPNKNVNYDIQYVPEFEEVSLEKDTELPFPNDFHKLIIEYANARLAMTNEFDTTQEMTTIQMITSQVQDMLYAYPDTQHQIKGYWDNDNDDDCIKGYL</sequence>
<reference evidence="1 2" key="1">
    <citation type="submission" date="2012-01" db="EMBL/GenBank/DDBJ databases">
        <title>The Genome Sequence of Megamonas funiformis YIT 11815.</title>
        <authorList>
            <consortium name="The Broad Institute Genome Sequencing Platform"/>
            <person name="Earl A."/>
            <person name="Ward D."/>
            <person name="Feldgarden M."/>
            <person name="Gevers D."/>
            <person name="Morotomi M."/>
            <person name="Young S.K."/>
            <person name="Zeng Q."/>
            <person name="Gargeya S."/>
            <person name="Fitzgerald M."/>
            <person name="Haas B."/>
            <person name="Abouelleil A."/>
            <person name="Alvarado L."/>
            <person name="Arachchi H.M."/>
            <person name="Berlin A."/>
            <person name="Chapman S.B."/>
            <person name="Gearin G."/>
            <person name="Goldberg J."/>
            <person name="Griggs A."/>
            <person name="Gujja S."/>
            <person name="Hansen M."/>
            <person name="Heiman D."/>
            <person name="Howarth C."/>
            <person name="Larimer J."/>
            <person name="Lui A."/>
            <person name="MacDonald P.J.P."/>
            <person name="McCowen C."/>
            <person name="Montmayeur A."/>
            <person name="Murphy C."/>
            <person name="Neiman D."/>
            <person name="Pearson M."/>
            <person name="Priest M."/>
            <person name="Roberts A."/>
            <person name="Saif S."/>
            <person name="Shea T."/>
            <person name="Sisk P."/>
            <person name="Stolte C."/>
            <person name="Sykes S."/>
            <person name="Wortman J."/>
            <person name="Nusbaum C."/>
            <person name="Birren B."/>
        </authorList>
    </citation>
    <scope>NUCLEOTIDE SEQUENCE [LARGE SCALE GENOMIC DNA]</scope>
    <source>
        <strain evidence="1 2">YIT 11815</strain>
    </source>
</reference>
<name>A0ABP2NM87_9FIRM</name>
<organism evidence="1 2">
    <name type="scientific">Megamonas funiformis YIT 11815</name>
    <dbReference type="NCBI Taxonomy" id="742816"/>
    <lineage>
        <taxon>Bacteria</taxon>
        <taxon>Bacillati</taxon>
        <taxon>Bacillota</taxon>
        <taxon>Negativicutes</taxon>
        <taxon>Selenomonadales</taxon>
        <taxon>Selenomonadaceae</taxon>
        <taxon>Megamonas</taxon>
    </lineage>
</organism>